<dbReference type="EMBL" id="JYFE01000004">
    <property type="protein sequence ID" value="KIT18109.1"/>
    <property type="molecule type" value="Genomic_DNA"/>
</dbReference>
<dbReference type="OrthoDB" id="9255843at2"/>
<reference evidence="1 2" key="1">
    <citation type="submission" date="2015-02" db="EMBL/GenBank/DDBJ databases">
        <title>Genome Sequence of Jannaschia aquimarina DSM28248, a member of the Roseobacter clade.</title>
        <authorList>
            <person name="Voget S."/>
            <person name="Daniel R."/>
        </authorList>
    </citation>
    <scope>NUCLEOTIDE SEQUENCE [LARGE SCALE GENOMIC DNA]</scope>
    <source>
        <strain evidence="1 2">GSW-M26</strain>
    </source>
</reference>
<dbReference type="RefSeq" id="WP_043916993.1">
    <property type="nucleotide sequence ID" value="NZ_FZPF01000016.1"/>
</dbReference>
<evidence type="ECO:0000313" key="2">
    <source>
        <dbReference type="Proteomes" id="UP000032232"/>
    </source>
</evidence>
<gene>
    <name evidence="1" type="ORF">jaqu_01290</name>
</gene>
<evidence type="ECO:0000313" key="1">
    <source>
        <dbReference type="EMBL" id="KIT18109.1"/>
    </source>
</evidence>
<dbReference type="AlphaFoldDB" id="A0A0D1EKI6"/>
<dbReference type="Proteomes" id="UP000032232">
    <property type="component" value="Unassembled WGS sequence"/>
</dbReference>
<proteinExistence type="predicted"/>
<dbReference type="STRING" id="935700.jaqu_01290"/>
<name>A0A0D1EKI6_9RHOB</name>
<accession>A0A0D1EKI6</accession>
<comment type="caution">
    <text evidence="1">The sequence shown here is derived from an EMBL/GenBank/DDBJ whole genome shotgun (WGS) entry which is preliminary data.</text>
</comment>
<keyword evidence="2" id="KW-1185">Reference proteome</keyword>
<organism evidence="1 2">
    <name type="scientific">Jannaschia aquimarina</name>
    <dbReference type="NCBI Taxonomy" id="935700"/>
    <lineage>
        <taxon>Bacteria</taxon>
        <taxon>Pseudomonadati</taxon>
        <taxon>Pseudomonadota</taxon>
        <taxon>Alphaproteobacteria</taxon>
        <taxon>Rhodobacterales</taxon>
        <taxon>Roseobacteraceae</taxon>
        <taxon>Jannaschia</taxon>
    </lineage>
</organism>
<protein>
    <submittedName>
        <fullName evidence="1">Uncharacterized protein</fullName>
    </submittedName>
</protein>
<dbReference type="PATRIC" id="fig|935700.4.peg.137"/>
<sequence length="133" mass="14401">MIVEEYFDESSLKVTINESMPDLIDADLPAIADRFASEMMGDSLGLAPGDLWQAFKSEMYLLVCTDDAKYKALREAAARHTKKSQVPLLSAIAVFVGSEIGVEAGLLSPYVALFFAWSMKVGKESACRAIGAS</sequence>